<name>A0A8J2MRG8_COTCN</name>
<proteinExistence type="predicted"/>
<protein>
    <submittedName>
        <fullName evidence="1">Uncharacterized protein</fullName>
    </submittedName>
</protein>
<keyword evidence="2" id="KW-1185">Reference proteome</keyword>
<organism evidence="1 2">
    <name type="scientific">Cotesia congregata</name>
    <name type="common">Parasitoid wasp</name>
    <name type="synonym">Apanteles congregatus</name>
    <dbReference type="NCBI Taxonomy" id="51543"/>
    <lineage>
        <taxon>Eukaryota</taxon>
        <taxon>Metazoa</taxon>
        <taxon>Ecdysozoa</taxon>
        <taxon>Arthropoda</taxon>
        <taxon>Hexapoda</taxon>
        <taxon>Insecta</taxon>
        <taxon>Pterygota</taxon>
        <taxon>Neoptera</taxon>
        <taxon>Endopterygota</taxon>
        <taxon>Hymenoptera</taxon>
        <taxon>Apocrita</taxon>
        <taxon>Ichneumonoidea</taxon>
        <taxon>Braconidae</taxon>
        <taxon>Microgastrinae</taxon>
        <taxon>Cotesia</taxon>
    </lineage>
</organism>
<dbReference type="AlphaFoldDB" id="A0A8J2MRG8"/>
<comment type="caution">
    <text evidence="1">The sequence shown here is derived from an EMBL/GenBank/DDBJ whole genome shotgun (WGS) entry which is preliminary data.</text>
</comment>
<dbReference type="EMBL" id="CAJNRD030001123">
    <property type="protein sequence ID" value="CAG5102746.1"/>
    <property type="molecule type" value="Genomic_DNA"/>
</dbReference>
<dbReference type="OrthoDB" id="7989680at2759"/>
<evidence type="ECO:0000313" key="1">
    <source>
        <dbReference type="EMBL" id="CAG5102746.1"/>
    </source>
</evidence>
<sequence>MVAELFKNKNNKDQVKSIIKLVNKQLINEFKNSETAYWEDLAKNINYRDSAKFFPNINRHFRYKEPPCIETLIINKNSPLISDHTLNNFSPAEDKNNYIIDHPIVKLNIIGTSTKQFADTVAEDIKSRIDSYRRYNFTHTTFSKTNPAHYSSQNQELPNFLHTYIQVALTLKTAKNKTSSGIDNIPMKDYSNGPSLNKFGLNSGNNTYSGAYADDETVYVADSKIPVIQNKLTKIINEKYHCYKSWNLKMNPDKSEIILFRKTVNEIAPPTVLLIKNFQITITDNDTGEKFNIPNKDGQISGSSF</sequence>
<dbReference type="Proteomes" id="UP000786811">
    <property type="component" value="Unassembled WGS sequence"/>
</dbReference>
<reference evidence="1" key="1">
    <citation type="submission" date="2021-04" db="EMBL/GenBank/DDBJ databases">
        <authorList>
            <person name="Chebbi M.A.C M."/>
        </authorList>
    </citation>
    <scope>NUCLEOTIDE SEQUENCE</scope>
</reference>
<evidence type="ECO:0000313" key="2">
    <source>
        <dbReference type="Proteomes" id="UP000786811"/>
    </source>
</evidence>
<accession>A0A8J2MRG8</accession>
<gene>
    <name evidence="1" type="ORF">HICCMSTLAB_LOCUS11163</name>
</gene>